<reference evidence="14" key="2">
    <citation type="submission" date="2025-09" db="UniProtKB">
        <authorList>
            <consortium name="Ensembl"/>
        </authorList>
    </citation>
    <scope>IDENTIFICATION</scope>
</reference>
<proteinExistence type="inferred from homology"/>
<evidence type="ECO:0000256" key="5">
    <source>
        <dbReference type="ARBA" id="ARBA00022741"/>
    </source>
</evidence>
<dbReference type="GO" id="GO:0004674">
    <property type="term" value="F:protein serine/threonine kinase activity"/>
    <property type="evidence" value="ECO:0007669"/>
    <property type="project" value="UniProtKB-KW"/>
</dbReference>
<sequence length="1112" mass="128103">MYHVCLCILSPSRSGLVFWSQSDPAGIFELVEVVGNGTYGQVYKGRHVKTGQLAAIKVMDVTEEEEEEIKAEINMLKKYSHHRNIATYYGAFVKKSPPGHDDQLWLVMEFCGAGSVTDLVKNTKGNSLKEDWIAYICREILRGLSHLHQHKVIHRDIKGQNVLLTENAEVKLVDFGVSAQLDRTVGRRNTFIGTPYWMAPEVIACDENPDSTYDYRSDIWSLGITAIETAEGAPPLCDMHPMRALFLIPRNPPPKLKSKKWSKKFIDFIEGCLVKTYTSRPTTEQLLKHSFIRDQPTERQVRIQLKDHIDRTRKKRGEKEETEYEYSGSDEEDENRGEDRESSTSILNVPGESTLRRDFLRLQQENKERSEALKRQQAQLAAQRRDPEEHKRQLLHDRQKRIEEQKEQRRRLEEQQRKEREMVRQQEKGPHRRLDDIRREEDRRLAEREQEYKRKQMEEQRQSERLQRQLQQEHAYLVSLQQQQQDKKPQPLYHYSKNLEPNNKPAWAREVEERSKLNRQGSPKICTTVSDTAIQSRSDSISQSGGGQATQTPPMQRPVEPQGGQGKMAHLVPLKPYAAPVPRSQSLCDQPTKTMSAFPTQDPSPTPTPRPVHSRELVRQNSDPTSESPAPQPRTREDRGPWIRLPEMEQPPKVRDHLKRPALCFPNVCCVSVSSACVPVCVQDHGLYAKERPEEQPRPPVKANDYSSSSEGSESSEESESGEGNEEEDSPTDRSVPGWERHTDKQELLFRDIQLKMEVRKGSMVNVNPTNTRPHSDTPEIRKYKKRFNSEILCAALWGVNLLVGTENGLKLLDRSGQGKVYSLINSRRFQQMDVLEGLNLLITISGKKNKVRVYYLAWLRNKILHNDPEVEKKQGWTTVGEMEGCVHYKVVFLTMYIYTFLKYERIKFLVIAMKNAVEVYAWAPKPYHKFMAFKSFGDLPHRPQLVDLTVEEGQRLKVIYGSSAGFHAIDVDSGNNYDIYIPVHIQIQIMPHAIVFLPSSDGMEMLLCYEDEGVYVNTYGRIIKDVVLQWGEMPTSVAHICSNQIMGWGEKAIEIRAVETGHLDGVFMHKRAQRLKFLCERNDKVFFASVRSGGSSQVYFMTLNRNCIMNW</sequence>
<dbReference type="Gene3D" id="3.30.200.20">
    <property type="entry name" value="Phosphorylase Kinase, domain 1"/>
    <property type="match status" value="1"/>
</dbReference>
<dbReference type="GO" id="GO:0005524">
    <property type="term" value="F:ATP binding"/>
    <property type="evidence" value="ECO:0007669"/>
    <property type="project" value="UniProtKB-UniRule"/>
</dbReference>
<dbReference type="AlphaFoldDB" id="A0A674CYL1"/>
<dbReference type="EC" id="2.7.11.1" evidence="2"/>
<keyword evidence="5 10" id="KW-0547">Nucleotide-binding</keyword>
<feature type="compositionally biased region" description="Basic and acidic residues" evidence="11">
    <location>
        <begin position="634"/>
        <end position="650"/>
    </location>
</feature>
<evidence type="ECO:0000256" key="6">
    <source>
        <dbReference type="ARBA" id="ARBA00022777"/>
    </source>
</evidence>
<evidence type="ECO:0000256" key="4">
    <source>
        <dbReference type="ARBA" id="ARBA00022679"/>
    </source>
</evidence>
<dbReference type="InterPro" id="IPR017441">
    <property type="entry name" value="Protein_kinase_ATP_BS"/>
</dbReference>
<keyword evidence="15" id="KW-1185">Reference proteome</keyword>
<dbReference type="PANTHER" id="PTHR47096:SF1">
    <property type="entry name" value="MISSHAPEN LIKE KINASE 1"/>
    <property type="match status" value="1"/>
</dbReference>
<dbReference type="InterPro" id="IPR008271">
    <property type="entry name" value="Ser/Thr_kinase_AS"/>
</dbReference>
<dbReference type="Proteomes" id="UP000472277">
    <property type="component" value="Chromosome 15"/>
</dbReference>
<evidence type="ECO:0000256" key="8">
    <source>
        <dbReference type="ARBA" id="ARBA00047899"/>
    </source>
</evidence>
<evidence type="ECO:0000313" key="15">
    <source>
        <dbReference type="Proteomes" id="UP000472277"/>
    </source>
</evidence>
<feature type="region of interest" description="Disordered" evidence="11">
    <location>
        <begin position="367"/>
        <end position="567"/>
    </location>
</feature>
<accession>A0A674CYL1</accession>
<evidence type="ECO:0000256" key="1">
    <source>
        <dbReference type="ARBA" id="ARBA00008874"/>
    </source>
</evidence>
<keyword evidence="3" id="KW-0723">Serine/threonine-protein kinase</keyword>
<dbReference type="FunFam" id="3.30.200.20:FF:000006">
    <property type="entry name" value="TRAF2 and NCK-interacting protein kinase isoform 4"/>
    <property type="match status" value="1"/>
</dbReference>
<feature type="binding site" evidence="10">
    <location>
        <position position="57"/>
    </location>
    <ligand>
        <name>ATP</name>
        <dbReference type="ChEBI" id="CHEBI:30616"/>
    </ligand>
</feature>
<dbReference type="InterPro" id="IPR001180">
    <property type="entry name" value="CNH_dom"/>
</dbReference>
<feature type="compositionally biased region" description="Basic and acidic residues" evidence="11">
    <location>
        <begin position="383"/>
        <end position="467"/>
    </location>
</feature>
<dbReference type="GO" id="GO:0005829">
    <property type="term" value="C:cytosol"/>
    <property type="evidence" value="ECO:0007669"/>
    <property type="project" value="TreeGrafter"/>
</dbReference>
<dbReference type="InterPro" id="IPR011009">
    <property type="entry name" value="Kinase-like_dom_sf"/>
</dbReference>
<evidence type="ECO:0000259" key="13">
    <source>
        <dbReference type="PROSITE" id="PS50219"/>
    </source>
</evidence>
<comment type="similarity">
    <text evidence="1">Belongs to the protein kinase superfamily. STE Ser/Thr protein kinase family. STE20 subfamily.</text>
</comment>
<evidence type="ECO:0000256" key="2">
    <source>
        <dbReference type="ARBA" id="ARBA00012513"/>
    </source>
</evidence>
<dbReference type="InterPro" id="IPR000719">
    <property type="entry name" value="Prot_kinase_dom"/>
</dbReference>
<dbReference type="InterPro" id="IPR051700">
    <property type="entry name" value="STE20_Ser-Thr_kinase"/>
</dbReference>
<comment type="catalytic activity">
    <reaction evidence="9">
        <text>L-seryl-[protein] + ATP = O-phospho-L-seryl-[protein] + ADP + H(+)</text>
        <dbReference type="Rhea" id="RHEA:17989"/>
        <dbReference type="Rhea" id="RHEA-COMP:9863"/>
        <dbReference type="Rhea" id="RHEA-COMP:11604"/>
        <dbReference type="ChEBI" id="CHEBI:15378"/>
        <dbReference type="ChEBI" id="CHEBI:29999"/>
        <dbReference type="ChEBI" id="CHEBI:30616"/>
        <dbReference type="ChEBI" id="CHEBI:83421"/>
        <dbReference type="ChEBI" id="CHEBI:456216"/>
        <dbReference type="EC" id="2.7.11.1"/>
    </reaction>
</comment>
<dbReference type="SMART" id="SM00036">
    <property type="entry name" value="CNH"/>
    <property type="match status" value="1"/>
</dbReference>
<feature type="compositionally biased region" description="Polar residues" evidence="11">
    <location>
        <begin position="518"/>
        <end position="554"/>
    </location>
</feature>
<reference evidence="14" key="1">
    <citation type="submission" date="2025-08" db="UniProtKB">
        <authorList>
            <consortium name="Ensembl"/>
        </authorList>
    </citation>
    <scope>IDENTIFICATION</scope>
</reference>
<dbReference type="PROSITE" id="PS50011">
    <property type="entry name" value="PROTEIN_KINASE_DOM"/>
    <property type="match status" value="1"/>
</dbReference>
<dbReference type="PANTHER" id="PTHR47096">
    <property type="entry name" value="MISSHAPEN LIKE KINASE 1"/>
    <property type="match status" value="1"/>
</dbReference>
<feature type="domain" description="Protein kinase" evidence="12">
    <location>
        <begin position="28"/>
        <end position="292"/>
    </location>
</feature>
<keyword evidence="6" id="KW-0418">Kinase</keyword>
<evidence type="ECO:0000259" key="12">
    <source>
        <dbReference type="PROSITE" id="PS50011"/>
    </source>
</evidence>
<dbReference type="PROSITE" id="PS00107">
    <property type="entry name" value="PROTEIN_KINASE_ATP"/>
    <property type="match status" value="1"/>
</dbReference>
<evidence type="ECO:0000256" key="10">
    <source>
        <dbReference type="PROSITE-ProRule" id="PRU10141"/>
    </source>
</evidence>
<keyword evidence="4" id="KW-0808">Transferase</keyword>
<dbReference type="Gene3D" id="1.10.510.10">
    <property type="entry name" value="Transferase(Phosphotransferase) domain 1"/>
    <property type="match status" value="1"/>
</dbReference>
<feature type="compositionally biased region" description="Acidic residues" evidence="11">
    <location>
        <begin position="320"/>
        <end position="336"/>
    </location>
</feature>
<feature type="compositionally biased region" description="Basic and acidic residues" evidence="11">
    <location>
        <begin position="507"/>
        <end position="516"/>
    </location>
</feature>
<dbReference type="Pfam" id="PF00780">
    <property type="entry name" value="CNH"/>
    <property type="match status" value="1"/>
</dbReference>
<evidence type="ECO:0000313" key="14">
    <source>
        <dbReference type="Ensembl" id="ENSSTUP00000088306.1"/>
    </source>
</evidence>
<dbReference type="FunFam" id="1.10.510.10:FF:000003">
    <property type="entry name" value="TRAF2 and NCK-interacting protein kinase isoform 4"/>
    <property type="match status" value="1"/>
</dbReference>
<feature type="region of interest" description="Disordered" evidence="11">
    <location>
        <begin position="580"/>
        <end position="650"/>
    </location>
</feature>
<keyword evidence="7 10" id="KW-0067">ATP-binding</keyword>
<dbReference type="SUPFAM" id="SSF56112">
    <property type="entry name" value="Protein kinase-like (PK-like)"/>
    <property type="match status" value="1"/>
</dbReference>
<feature type="domain" description="CNH" evidence="13">
    <location>
        <begin position="789"/>
        <end position="1086"/>
    </location>
</feature>
<comment type="catalytic activity">
    <reaction evidence="8">
        <text>L-threonyl-[protein] + ATP = O-phospho-L-threonyl-[protein] + ADP + H(+)</text>
        <dbReference type="Rhea" id="RHEA:46608"/>
        <dbReference type="Rhea" id="RHEA-COMP:11060"/>
        <dbReference type="Rhea" id="RHEA-COMP:11605"/>
        <dbReference type="ChEBI" id="CHEBI:15378"/>
        <dbReference type="ChEBI" id="CHEBI:30013"/>
        <dbReference type="ChEBI" id="CHEBI:30616"/>
        <dbReference type="ChEBI" id="CHEBI:61977"/>
        <dbReference type="ChEBI" id="CHEBI:456216"/>
        <dbReference type="EC" id="2.7.11.1"/>
    </reaction>
</comment>
<feature type="compositionally biased region" description="Polar residues" evidence="11">
    <location>
        <begin position="619"/>
        <end position="629"/>
    </location>
</feature>
<evidence type="ECO:0000256" key="7">
    <source>
        <dbReference type="ARBA" id="ARBA00022840"/>
    </source>
</evidence>
<feature type="compositionally biased region" description="Acidic residues" evidence="11">
    <location>
        <begin position="714"/>
        <end position="730"/>
    </location>
</feature>
<organism evidence="14 15">
    <name type="scientific">Salmo trutta</name>
    <name type="common">Brown trout</name>
    <dbReference type="NCBI Taxonomy" id="8032"/>
    <lineage>
        <taxon>Eukaryota</taxon>
        <taxon>Metazoa</taxon>
        <taxon>Chordata</taxon>
        <taxon>Craniata</taxon>
        <taxon>Vertebrata</taxon>
        <taxon>Euteleostomi</taxon>
        <taxon>Actinopterygii</taxon>
        <taxon>Neopterygii</taxon>
        <taxon>Teleostei</taxon>
        <taxon>Protacanthopterygii</taxon>
        <taxon>Salmoniformes</taxon>
        <taxon>Salmonidae</taxon>
        <taxon>Salmoninae</taxon>
        <taxon>Salmo</taxon>
    </lineage>
</organism>
<dbReference type="GeneTree" id="ENSGT00950000183196"/>
<gene>
    <name evidence="14" type="primary">MINK1</name>
    <name evidence="14" type="synonym">LOC115148964</name>
</gene>
<dbReference type="Pfam" id="PF00069">
    <property type="entry name" value="Pkinase"/>
    <property type="match status" value="1"/>
</dbReference>
<evidence type="ECO:0000256" key="3">
    <source>
        <dbReference type="ARBA" id="ARBA00022527"/>
    </source>
</evidence>
<feature type="region of interest" description="Disordered" evidence="11">
    <location>
        <begin position="692"/>
        <end position="741"/>
    </location>
</feature>
<dbReference type="PROSITE" id="PS00108">
    <property type="entry name" value="PROTEIN_KINASE_ST"/>
    <property type="match status" value="1"/>
</dbReference>
<dbReference type="SMART" id="SM00220">
    <property type="entry name" value="S_TKc"/>
    <property type="match status" value="1"/>
</dbReference>
<feature type="region of interest" description="Disordered" evidence="11">
    <location>
        <begin position="310"/>
        <end position="352"/>
    </location>
</feature>
<feature type="compositionally biased region" description="Polar residues" evidence="11">
    <location>
        <begin position="583"/>
        <end position="601"/>
    </location>
</feature>
<dbReference type="PROSITE" id="PS50219">
    <property type="entry name" value="CNH"/>
    <property type="match status" value="1"/>
</dbReference>
<evidence type="ECO:0000256" key="9">
    <source>
        <dbReference type="ARBA" id="ARBA00048679"/>
    </source>
</evidence>
<name>A0A674CYL1_SALTR</name>
<evidence type="ECO:0000256" key="11">
    <source>
        <dbReference type="SAM" id="MobiDB-lite"/>
    </source>
</evidence>
<dbReference type="Ensembl" id="ENSSTUT00000093962.1">
    <property type="protein sequence ID" value="ENSSTUP00000088306.1"/>
    <property type="gene ID" value="ENSSTUG00000034085.1"/>
</dbReference>
<dbReference type="CDD" id="cd06636">
    <property type="entry name" value="STKc_MAP4K4_6_N"/>
    <property type="match status" value="1"/>
</dbReference>
<protein>
    <recommendedName>
        <fullName evidence="2">non-specific serine/threonine protein kinase</fullName>
        <ecNumber evidence="2">2.7.11.1</ecNumber>
    </recommendedName>
</protein>